<dbReference type="SMART" id="SM00382">
    <property type="entry name" value="AAA"/>
    <property type="match status" value="1"/>
</dbReference>
<dbReference type="GO" id="GO:0005524">
    <property type="term" value="F:ATP binding"/>
    <property type="evidence" value="ECO:0007669"/>
    <property type="project" value="UniProtKB-KW"/>
</dbReference>
<reference evidence="6" key="2">
    <citation type="submission" date="2020-09" db="EMBL/GenBank/DDBJ databases">
        <authorList>
            <person name="Sun Q."/>
            <person name="Ohkuma M."/>
        </authorList>
    </citation>
    <scope>NUCLEOTIDE SEQUENCE</scope>
    <source>
        <strain evidence="6">JCM 3172</strain>
    </source>
</reference>
<dbReference type="PANTHER" id="PTHR45772">
    <property type="entry name" value="CONSERVED COMPONENT OF ABC TRANSPORTER FOR NATURAL AMINO ACIDS-RELATED"/>
    <property type="match status" value="1"/>
</dbReference>
<feature type="compositionally biased region" description="Low complexity" evidence="4">
    <location>
        <begin position="1"/>
        <end position="24"/>
    </location>
</feature>
<dbReference type="Proteomes" id="UP000619486">
    <property type="component" value="Unassembled WGS sequence"/>
</dbReference>
<sequence length="364" mass="38423">MSVDATANTPEAATTPEGATTPGPDAGPDPVPALTVENLTVRFSGLVALDDLSFTVPPGTIHALIGPNGAGKSTCFNVISGVYRATAGSVRYADKDLTRLAPHRIAQLGVARTFQNIVLTHGTVADNLMLGRHRLTRAGFTASAMRLPHTVREQRRHRERAAEIADFLGLGPAFDKPVAGLAYGDRKRVEMARALCMEPQLLLLDEPVAGMHPTERSAMAETIARVRDALKISILIVEHDMGLIMRIADSVTVLDFGRLIADGPPERIQNDPAVISAYLGTPVQEIEPGPEPGPTREPEPGPAPAPEPGPAPAPEPIPAPEPEAGPAPEPVDASEPDSDPDPERATAAASDPAKDTERDSEEES</sequence>
<name>A0A918LMB4_9ACTN</name>
<proteinExistence type="predicted"/>
<dbReference type="Pfam" id="PF12399">
    <property type="entry name" value="BCA_ABC_TP_C"/>
    <property type="match status" value="1"/>
</dbReference>
<evidence type="ECO:0000256" key="1">
    <source>
        <dbReference type="ARBA" id="ARBA00022448"/>
    </source>
</evidence>
<dbReference type="GO" id="GO:0005886">
    <property type="term" value="C:plasma membrane"/>
    <property type="evidence" value="ECO:0007669"/>
    <property type="project" value="TreeGrafter"/>
</dbReference>
<dbReference type="Pfam" id="PF00005">
    <property type="entry name" value="ABC_tran"/>
    <property type="match status" value="1"/>
</dbReference>
<dbReference type="RefSeq" id="WP_189199890.1">
    <property type="nucleotide sequence ID" value="NZ_BMQQ01000002.1"/>
</dbReference>
<evidence type="ECO:0000256" key="2">
    <source>
        <dbReference type="ARBA" id="ARBA00022741"/>
    </source>
</evidence>
<organism evidence="6 7">
    <name type="scientific">Streptomyces purpureus</name>
    <dbReference type="NCBI Taxonomy" id="1951"/>
    <lineage>
        <taxon>Bacteria</taxon>
        <taxon>Bacillati</taxon>
        <taxon>Actinomycetota</taxon>
        <taxon>Actinomycetes</taxon>
        <taxon>Kitasatosporales</taxon>
        <taxon>Streptomycetaceae</taxon>
        <taxon>Streptomyces</taxon>
    </lineage>
</organism>
<feature type="compositionally biased region" description="Pro residues" evidence="4">
    <location>
        <begin position="300"/>
        <end position="329"/>
    </location>
</feature>
<dbReference type="CDD" id="cd03219">
    <property type="entry name" value="ABC_Mj1267_LivG_branched"/>
    <property type="match status" value="1"/>
</dbReference>
<dbReference type="InterPro" id="IPR003439">
    <property type="entry name" value="ABC_transporter-like_ATP-bd"/>
</dbReference>
<evidence type="ECO:0000313" key="6">
    <source>
        <dbReference type="EMBL" id="GGT17562.1"/>
    </source>
</evidence>
<evidence type="ECO:0000256" key="3">
    <source>
        <dbReference type="ARBA" id="ARBA00022840"/>
    </source>
</evidence>
<dbReference type="InterPro" id="IPR051120">
    <property type="entry name" value="ABC_AA/LPS_Transport"/>
</dbReference>
<comment type="caution">
    <text evidence="6">The sequence shown here is derived from an EMBL/GenBank/DDBJ whole genome shotgun (WGS) entry which is preliminary data.</text>
</comment>
<dbReference type="InterPro" id="IPR032823">
    <property type="entry name" value="BCA_ABC_TP_C"/>
</dbReference>
<reference evidence="6" key="1">
    <citation type="journal article" date="2014" name="Int. J. Syst. Evol. Microbiol.">
        <title>Complete genome sequence of Corynebacterium casei LMG S-19264T (=DSM 44701T), isolated from a smear-ripened cheese.</title>
        <authorList>
            <consortium name="US DOE Joint Genome Institute (JGI-PGF)"/>
            <person name="Walter F."/>
            <person name="Albersmeier A."/>
            <person name="Kalinowski J."/>
            <person name="Ruckert C."/>
        </authorList>
    </citation>
    <scope>NUCLEOTIDE SEQUENCE</scope>
    <source>
        <strain evidence="6">JCM 3172</strain>
    </source>
</reference>
<dbReference type="EMBL" id="BMQQ01000002">
    <property type="protein sequence ID" value="GGT17562.1"/>
    <property type="molecule type" value="Genomic_DNA"/>
</dbReference>
<feature type="domain" description="ABC transporter" evidence="5">
    <location>
        <begin position="34"/>
        <end position="281"/>
    </location>
</feature>
<protein>
    <recommendedName>
        <fullName evidence="5">ABC transporter domain-containing protein</fullName>
    </recommendedName>
</protein>
<dbReference type="Gene3D" id="3.40.50.300">
    <property type="entry name" value="P-loop containing nucleotide triphosphate hydrolases"/>
    <property type="match status" value="1"/>
</dbReference>
<dbReference type="PROSITE" id="PS00211">
    <property type="entry name" value="ABC_TRANSPORTER_1"/>
    <property type="match status" value="1"/>
</dbReference>
<dbReference type="GO" id="GO:0016887">
    <property type="term" value="F:ATP hydrolysis activity"/>
    <property type="evidence" value="ECO:0007669"/>
    <property type="project" value="InterPro"/>
</dbReference>
<evidence type="ECO:0000256" key="4">
    <source>
        <dbReference type="SAM" id="MobiDB-lite"/>
    </source>
</evidence>
<dbReference type="InterPro" id="IPR003593">
    <property type="entry name" value="AAA+_ATPase"/>
</dbReference>
<dbReference type="SUPFAM" id="SSF52540">
    <property type="entry name" value="P-loop containing nucleoside triphosphate hydrolases"/>
    <property type="match status" value="1"/>
</dbReference>
<keyword evidence="1" id="KW-0813">Transport</keyword>
<dbReference type="PANTHER" id="PTHR45772:SF1">
    <property type="entry name" value="ABC TRANSPORTER ATP-BINDING PROTEIN"/>
    <property type="match status" value="1"/>
</dbReference>
<evidence type="ECO:0000313" key="7">
    <source>
        <dbReference type="Proteomes" id="UP000619486"/>
    </source>
</evidence>
<dbReference type="InterPro" id="IPR017871">
    <property type="entry name" value="ABC_transporter-like_CS"/>
</dbReference>
<gene>
    <name evidence="6" type="ORF">GCM10014713_07880</name>
</gene>
<dbReference type="InterPro" id="IPR027417">
    <property type="entry name" value="P-loop_NTPase"/>
</dbReference>
<keyword evidence="7" id="KW-1185">Reference proteome</keyword>
<keyword evidence="3" id="KW-0067">ATP-binding</keyword>
<dbReference type="AlphaFoldDB" id="A0A918LMB4"/>
<dbReference type="PROSITE" id="PS50893">
    <property type="entry name" value="ABC_TRANSPORTER_2"/>
    <property type="match status" value="1"/>
</dbReference>
<keyword evidence="2" id="KW-0547">Nucleotide-binding</keyword>
<evidence type="ECO:0000259" key="5">
    <source>
        <dbReference type="PROSITE" id="PS50893"/>
    </source>
</evidence>
<dbReference type="FunFam" id="3.40.50.300:FF:002999">
    <property type="entry name" value="Branched-chain amino acid ABC transporter ATP-binding protein"/>
    <property type="match status" value="1"/>
</dbReference>
<accession>A0A918LMB4</accession>
<feature type="region of interest" description="Disordered" evidence="4">
    <location>
        <begin position="283"/>
        <end position="364"/>
    </location>
</feature>
<feature type="region of interest" description="Disordered" evidence="4">
    <location>
        <begin position="1"/>
        <end position="32"/>
    </location>
</feature>